<keyword evidence="7 14" id="KW-0812">Transmembrane</keyword>
<keyword evidence="10" id="KW-0067">ATP-binding</keyword>
<proteinExistence type="predicted"/>
<evidence type="ECO:0000313" key="17">
    <source>
        <dbReference type="Proteomes" id="UP000266552"/>
    </source>
</evidence>
<evidence type="ECO:0000256" key="2">
    <source>
        <dbReference type="ARBA" id="ARBA00004651"/>
    </source>
</evidence>
<comment type="subcellular location">
    <subcellularLocation>
        <location evidence="2">Cell membrane</location>
        <topology evidence="2">Multi-pass membrane protein</topology>
    </subcellularLocation>
</comment>
<dbReference type="PANTHER" id="PTHR45528">
    <property type="entry name" value="SENSOR HISTIDINE KINASE CPXA"/>
    <property type="match status" value="1"/>
</dbReference>
<protein>
    <recommendedName>
        <fullName evidence="3">histidine kinase</fullName>
        <ecNumber evidence="3">2.7.13.3</ecNumber>
    </recommendedName>
</protein>
<feature type="domain" description="Histidine kinase" evidence="15">
    <location>
        <begin position="240"/>
        <end position="431"/>
    </location>
</feature>
<keyword evidence="13 14" id="KW-0472">Membrane</keyword>
<dbReference type="SUPFAM" id="SSF47384">
    <property type="entry name" value="Homodimeric domain of signal transducing histidine kinase"/>
    <property type="match status" value="1"/>
</dbReference>
<organism evidence="16 17">
    <name type="scientific">Paenibacillus lautus</name>
    <name type="common">Bacillus lautus</name>
    <dbReference type="NCBI Taxonomy" id="1401"/>
    <lineage>
        <taxon>Bacteria</taxon>
        <taxon>Bacillati</taxon>
        <taxon>Bacillota</taxon>
        <taxon>Bacilli</taxon>
        <taxon>Bacillales</taxon>
        <taxon>Paenibacillaceae</taxon>
        <taxon>Paenibacillus</taxon>
    </lineage>
</organism>
<sequence length="439" mass="49771">MSKYLALMMTALLLWPVIPAMFYLPGYLFSEHSVYRPEEITRRWQQEAIKLDGVGSAAIHAKLGALSKEYPEAEMFWVDSSGKTNAIKVTSNDIPAQWSYVDLLSLQTQDSNQEAFTLTALIGNDPKQGFMMMRLPESYIISAEMSFPENMPLAIMFFTVCLCFLVLSFLFFVNLRKRLIKLRSAMNLSGKTGFPNEVVISKEDEIGELEGAFNRMVCELKESQQREREEEELRKQFISNISHDLRTPLTVIRQHVHSVRSNPAASQEPTSLSIIDHKLDEVDKLMDNLLSYSLLSAGKYPINIQSIDITEEVRNRVAEWYPIFEAKDFDVVVELPDCPILWNVDPMWLHRIMDNVFQNVVRHAGAGRYIGIQITDSPVQAIIVKDKGPGTCNNSPEKGAGIGLSIVSMMTREMGLHWELKSEANGSTFYLWKDIGSSI</sequence>
<name>A0A385TL62_PAELA</name>
<dbReference type="InterPro" id="IPR003661">
    <property type="entry name" value="HisK_dim/P_dom"/>
</dbReference>
<evidence type="ECO:0000256" key="8">
    <source>
        <dbReference type="ARBA" id="ARBA00022741"/>
    </source>
</evidence>
<evidence type="ECO:0000256" key="4">
    <source>
        <dbReference type="ARBA" id="ARBA00022475"/>
    </source>
</evidence>
<keyword evidence="8" id="KW-0547">Nucleotide-binding</keyword>
<evidence type="ECO:0000256" key="12">
    <source>
        <dbReference type="ARBA" id="ARBA00023012"/>
    </source>
</evidence>
<reference evidence="16 17" key="1">
    <citation type="submission" date="2018-09" db="EMBL/GenBank/DDBJ databases">
        <title>Genome Sequence of Paenibacillus lautus Strain E7593-69, Azo Dye-Degrading Bacteria, Isolated from Commercial Tattoo Inks.</title>
        <authorList>
            <person name="Nho S.W."/>
            <person name="Kim S.-J."/>
            <person name="Kweon O."/>
            <person name="Cerniglia C.E."/>
        </authorList>
    </citation>
    <scope>NUCLEOTIDE SEQUENCE [LARGE SCALE GENOMIC DNA]</scope>
    <source>
        <strain evidence="16 17">E7593-69</strain>
    </source>
</reference>
<dbReference type="CDD" id="cd00082">
    <property type="entry name" value="HisKA"/>
    <property type="match status" value="1"/>
</dbReference>
<evidence type="ECO:0000259" key="15">
    <source>
        <dbReference type="PROSITE" id="PS50109"/>
    </source>
</evidence>
<dbReference type="SMART" id="SM00387">
    <property type="entry name" value="HATPase_c"/>
    <property type="match status" value="1"/>
</dbReference>
<keyword evidence="5" id="KW-0597">Phosphoprotein</keyword>
<feature type="transmembrane region" description="Helical" evidence="14">
    <location>
        <begin position="153"/>
        <end position="173"/>
    </location>
</feature>
<evidence type="ECO:0000256" key="7">
    <source>
        <dbReference type="ARBA" id="ARBA00022692"/>
    </source>
</evidence>
<gene>
    <name evidence="16" type="ORF">D5F53_13405</name>
</gene>
<dbReference type="EMBL" id="CP032412">
    <property type="protein sequence ID" value="AYB44231.1"/>
    <property type="molecule type" value="Genomic_DNA"/>
</dbReference>
<keyword evidence="12" id="KW-0902">Two-component regulatory system</keyword>
<dbReference type="InterPro" id="IPR005467">
    <property type="entry name" value="His_kinase_dom"/>
</dbReference>
<evidence type="ECO:0000256" key="11">
    <source>
        <dbReference type="ARBA" id="ARBA00022989"/>
    </source>
</evidence>
<dbReference type="PANTHER" id="PTHR45528:SF1">
    <property type="entry name" value="SENSOR HISTIDINE KINASE CPXA"/>
    <property type="match status" value="1"/>
</dbReference>
<dbReference type="Gene3D" id="3.30.565.10">
    <property type="entry name" value="Histidine kinase-like ATPase, C-terminal domain"/>
    <property type="match status" value="1"/>
</dbReference>
<evidence type="ECO:0000256" key="5">
    <source>
        <dbReference type="ARBA" id="ARBA00022553"/>
    </source>
</evidence>
<comment type="catalytic activity">
    <reaction evidence="1">
        <text>ATP + protein L-histidine = ADP + protein N-phospho-L-histidine.</text>
        <dbReference type="EC" id="2.7.13.3"/>
    </reaction>
</comment>
<dbReference type="InterPro" id="IPR003594">
    <property type="entry name" value="HATPase_dom"/>
</dbReference>
<dbReference type="InterPro" id="IPR036890">
    <property type="entry name" value="HATPase_C_sf"/>
</dbReference>
<dbReference type="AlphaFoldDB" id="A0A385TL62"/>
<dbReference type="GO" id="GO:0000155">
    <property type="term" value="F:phosphorelay sensor kinase activity"/>
    <property type="evidence" value="ECO:0007669"/>
    <property type="project" value="InterPro"/>
</dbReference>
<dbReference type="InterPro" id="IPR036097">
    <property type="entry name" value="HisK_dim/P_sf"/>
</dbReference>
<keyword evidence="4" id="KW-1003">Cell membrane</keyword>
<dbReference type="GO" id="GO:0005886">
    <property type="term" value="C:plasma membrane"/>
    <property type="evidence" value="ECO:0007669"/>
    <property type="project" value="UniProtKB-SubCell"/>
</dbReference>
<dbReference type="EC" id="2.7.13.3" evidence="3"/>
<evidence type="ECO:0000256" key="10">
    <source>
        <dbReference type="ARBA" id="ARBA00022840"/>
    </source>
</evidence>
<keyword evidence="17" id="KW-1185">Reference proteome</keyword>
<evidence type="ECO:0000313" key="16">
    <source>
        <dbReference type="EMBL" id="AYB44231.1"/>
    </source>
</evidence>
<evidence type="ECO:0000256" key="6">
    <source>
        <dbReference type="ARBA" id="ARBA00022679"/>
    </source>
</evidence>
<evidence type="ECO:0000256" key="1">
    <source>
        <dbReference type="ARBA" id="ARBA00000085"/>
    </source>
</evidence>
<evidence type="ECO:0000256" key="13">
    <source>
        <dbReference type="ARBA" id="ARBA00023136"/>
    </source>
</evidence>
<dbReference type="CDD" id="cd06225">
    <property type="entry name" value="HAMP"/>
    <property type="match status" value="1"/>
</dbReference>
<evidence type="ECO:0000256" key="14">
    <source>
        <dbReference type="SAM" id="Phobius"/>
    </source>
</evidence>
<evidence type="ECO:0000256" key="3">
    <source>
        <dbReference type="ARBA" id="ARBA00012438"/>
    </source>
</evidence>
<dbReference type="GO" id="GO:0005524">
    <property type="term" value="F:ATP binding"/>
    <property type="evidence" value="ECO:0007669"/>
    <property type="project" value="UniProtKB-KW"/>
</dbReference>
<keyword evidence="9 16" id="KW-0418">Kinase</keyword>
<dbReference type="RefSeq" id="WP_119848132.1">
    <property type="nucleotide sequence ID" value="NZ_CP032412.1"/>
</dbReference>
<dbReference type="Proteomes" id="UP000266552">
    <property type="component" value="Chromosome"/>
</dbReference>
<dbReference type="Gene3D" id="6.10.340.10">
    <property type="match status" value="1"/>
</dbReference>
<evidence type="ECO:0000256" key="9">
    <source>
        <dbReference type="ARBA" id="ARBA00022777"/>
    </source>
</evidence>
<keyword evidence="11 14" id="KW-1133">Transmembrane helix</keyword>
<dbReference type="Gene3D" id="1.10.287.130">
    <property type="match status" value="1"/>
</dbReference>
<dbReference type="Pfam" id="PF00512">
    <property type="entry name" value="HisKA"/>
    <property type="match status" value="1"/>
</dbReference>
<accession>A0A385TL62</accession>
<dbReference type="InterPro" id="IPR050398">
    <property type="entry name" value="HssS/ArlS-like"/>
</dbReference>
<keyword evidence="6" id="KW-0808">Transferase</keyword>
<dbReference type="SUPFAM" id="SSF55874">
    <property type="entry name" value="ATPase domain of HSP90 chaperone/DNA topoisomerase II/histidine kinase"/>
    <property type="match status" value="1"/>
</dbReference>
<dbReference type="PROSITE" id="PS50109">
    <property type="entry name" value="HIS_KIN"/>
    <property type="match status" value="1"/>
</dbReference>
<dbReference type="KEGG" id="plw:D5F53_13405"/>
<dbReference type="SMART" id="SM00388">
    <property type="entry name" value="HisKA"/>
    <property type="match status" value="1"/>
</dbReference>
<dbReference type="Pfam" id="PF02518">
    <property type="entry name" value="HATPase_c"/>
    <property type="match status" value="1"/>
</dbReference>